<evidence type="ECO:0000313" key="2">
    <source>
        <dbReference type="EMBL" id="MBB4190218.1"/>
    </source>
</evidence>
<dbReference type="Proteomes" id="UP000524492">
    <property type="component" value="Unassembled WGS sequence"/>
</dbReference>
<protein>
    <submittedName>
        <fullName evidence="2">Putative secreted Zn-dependent protease</fullName>
    </submittedName>
</protein>
<evidence type="ECO:0000256" key="1">
    <source>
        <dbReference type="SAM" id="SignalP"/>
    </source>
</evidence>
<dbReference type="GO" id="GO:0008233">
    <property type="term" value="F:peptidase activity"/>
    <property type="evidence" value="ECO:0007669"/>
    <property type="project" value="UniProtKB-KW"/>
</dbReference>
<accession>A0A7W6Q6A6</accession>
<comment type="caution">
    <text evidence="2">The sequence shown here is derived from an EMBL/GenBank/DDBJ whole genome shotgun (WGS) entry which is preliminary data.</text>
</comment>
<sequence length="42" mass="4383">MTISSRKAALAAVLLASVAFPAAAEPVFNRIASFPGRPEPAW</sequence>
<reference evidence="2 3" key="1">
    <citation type="submission" date="2020-08" db="EMBL/GenBank/DDBJ databases">
        <title>Genomic Encyclopedia of Type Strains, Phase IV (KMG-V): Genome sequencing to study the core and pangenomes of soil and plant-associated prokaryotes.</title>
        <authorList>
            <person name="Whitman W."/>
        </authorList>
    </citation>
    <scope>NUCLEOTIDE SEQUENCE [LARGE SCALE GENOMIC DNA]</scope>
    <source>
        <strain evidence="2 3">SEMIA 4074</strain>
    </source>
</reference>
<keyword evidence="1" id="KW-0732">Signal</keyword>
<keyword evidence="2" id="KW-0645">Protease</keyword>
<dbReference type="EMBL" id="JACIFV010000001">
    <property type="protein sequence ID" value="MBB4190218.1"/>
    <property type="molecule type" value="Genomic_DNA"/>
</dbReference>
<keyword evidence="3" id="KW-1185">Reference proteome</keyword>
<keyword evidence="2" id="KW-0378">Hydrolase</keyword>
<proteinExistence type="predicted"/>
<dbReference type="AlphaFoldDB" id="A0A7W6Q6A6"/>
<name>A0A7W6Q6A6_9HYPH</name>
<organism evidence="2 3">
    <name type="scientific">Rhizobium aethiopicum</name>
    <dbReference type="NCBI Taxonomy" id="1138170"/>
    <lineage>
        <taxon>Bacteria</taxon>
        <taxon>Pseudomonadati</taxon>
        <taxon>Pseudomonadota</taxon>
        <taxon>Alphaproteobacteria</taxon>
        <taxon>Hyphomicrobiales</taxon>
        <taxon>Rhizobiaceae</taxon>
        <taxon>Rhizobium/Agrobacterium group</taxon>
        <taxon>Rhizobium</taxon>
    </lineage>
</organism>
<evidence type="ECO:0000313" key="3">
    <source>
        <dbReference type="Proteomes" id="UP000524492"/>
    </source>
</evidence>
<dbReference type="GO" id="GO:0006508">
    <property type="term" value="P:proteolysis"/>
    <property type="evidence" value="ECO:0007669"/>
    <property type="project" value="UniProtKB-KW"/>
</dbReference>
<feature type="signal peptide" evidence="1">
    <location>
        <begin position="1"/>
        <end position="24"/>
    </location>
</feature>
<gene>
    <name evidence="2" type="ORF">GGD53_000334</name>
</gene>
<feature type="chain" id="PRO_5031278867" evidence="1">
    <location>
        <begin position="25"/>
        <end position="42"/>
    </location>
</feature>